<organism evidence="1 2">
    <name type="scientific">Roseibium salinum</name>
    <dbReference type="NCBI Taxonomy" id="1604349"/>
    <lineage>
        <taxon>Bacteria</taxon>
        <taxon>Pseudomonadati</taxon>
        <taxon>Pseudomonadota</taxon>
        <taxon>Alphaproteobacteria</taxon>
        <taxon>Hyphomicrobiales</taxon>
        <taxon>Stappiaceae</taxon>
        <taxon>Roseibium</taxon>
    </lineage>
</organism>
<protein>
    <submittedName>
        <fullName evidence="1">DUF3126 family protein</fullName>
    </submittedName>
</protein>
<reference evidence="1 2" key="1">
    <citation type="journal article" date="2016" name="Int. J. Syst. Evol. Microbiol.">
        <title>Labrenzia salina sp. nov., isolated from the rhizosphere of the halophyte Arthrocnemum macrostachyum.</title>
        <authorList>
            <person name="Camacho M."/>
            <person name="Redondo-Gomez S."/>
            <person name="Rodriguez-Llorente I."/>
            <person name="Rohde M."/>
            <person name="Sproer C."/>
            <person name="Schumann P."/>
            <person name="Klenk H.P."/>
            <person name="Montero-Calasanz M.D.C."/>
        </authorList>
    </citation>
    <scope>NUCLEOTIDE SEQUENCE [LARGE SCALE GENOMIC DNA]</scope>
    <source>
        <strain evidence="1 2">DSM 29163</strain>
    </source>
</reference>
<comment type="caution">
    <text evidence="1">The sequence shown here is derived from an EMBL/GenBank/DDBJ whole genome shotgun (WGS) entry which is preliminary data.</text>
</comment>
<evidence type="ECO:0000313" key="2">
    <source>
        <dbReference type="Proteomes" id="UP001300261"/>
    </source>
</evidence>
<dbReference type="EMBL" id="JAPEVI010000003">
    <property type="protein sequence ID" value="MCX2722292.1"/>
    <property type="molecule type" value="Genomic_DNA"/>
</dbReference>
<keyword evidence="2" id="KW-1185">Reference proteome</keyword>
<gene>
    <name evidence="1" type="ORF">ON753_07720</name>
</gene>
<dbReference type="Pfam" id="PF11324">
    <property type="entry name" value="DUF3126"/>
    <property type="match status" value="1"/>
</dbReference>
<dbReference type="RefSeq" id="WP_265961985.1">
    <property type="nucleotide sequence ID" value="NZ_JAPEVI010000003.1"/>
</dbReference>
<evidence type="ECO:0000313" key="1">
    <source>
        <dbReference type="EMBL" id="MCX2722292.1"/>
    </source>
</evidence>
<proteinExistence type="predicted"/>
<sequence length="71" mass="8294">MKPDEIRKIEAYLRSKFGSPSIQVKARPRKDDSAEVYIGDEFIGVIFRDDEDEDLSWNFQMAILEIDLEDV</sequence>
<dbReference type="InterPro" id="IPR021473">
    <property type="entry name" value="DUF3126"/>
</dbReference>
<accession>A0ABT3QZA9</accession>
<dbReference type="Proteomes" id="UP001300261">
    <property type="component" value="Unassembled WGS sequence"/>
</dbReference>
<name>A0ABT3QZA9_9HYPH</name>